<protein>
    <submittedName>
        <fullName evidence="8">Transporter</fullName>
    </submittedName>
</protein>
<dbReference type="Pfam" id="PF03176">
    <property type="entry name" value="MMPL"/>
    <property type="match status" value="2"/>
</dbReference>
<keyword evidence="3 6" id="KW-0812">Transmembrane</keyword>
<feature type="transmembrane region" description="Helical" evidence="6">
    <location>
        <begin position="20"/>
        <end position="39"/>
    </location>
</feature>
<name>A0A7R7IBK4_9FIRM</name>
<evidence type="ECO:0000313" key="9">
    <source>
        <dbReference type="Proteomes" id="UP000595897"/>
    </source>
</evidence>
<organism evidence="8 9">
    <name type="scientific">Anaeromicropila herbilytica</name>
    <dbReference type="NCBI Taxonomy" id="2785025"/>
    <lineage>
        <taxon>Bacteria</taxon>
        <taxon>Bacillati</taxon>
        <taxon>Bacillota</taxon>
        <taxon>Clostridia</taxon>
        <taxon>Lachnospirales</taxon>
        <taxon>Lachnospiraceae</taxon>
        <taxon>Anaeromicropila</taxon>
    </lineage>
</organism>
<dbReference type="PANTHER" id="PTHR33406:SF13">
    <property type="entry name" value="MEMBRANE PROTEIN YDFJ"/>
    <property type="match status" value="1"/>
</dbReference>
<evidence type="ECO:0000256" key="1">
    <source>
        <dbReference type="ARBA" id="ARBA00004651"/>
    </source>
</evidence>
<evidence type="ECO:0000256" key="3">
    <source>
        <dbReference type="ARBA" id="ARBA00022692"/>
    </source>
</evidence>
<dbReference type="InterPro" id="IPR050545">
    <property type="entry name" value="Mycobact_MmpL"/>
</dbReference>
<feature type="transmembrane region" description="Helical" evidence="6">
    <location>
        <begin position="280"/>
        <end position="302"/>
    </location>
</feature>
<feature type="transmembrane region" description="Helical" evidence="6">
    <location>
        <begin position="181"/>
        <end position="201"/>
    </location>
</feature>
<proteinExistence type="predicted"/>
<keyword evidence="2" id="KW-1003">Cell membrane</keyword>
<gene>
    <name evidence="8" type="ORF">bsdtb5_01890</name>
</gene>
<dbReference type="Gene3D" id="1.20.1640.10">
    <property type="entry name" value="Multidrug efflux transporter AcrB transmembrane domain"/>
    <property type="match status" value="2"/>
</dbReference>
<dbReference type="RefSeq" id="WP_271714199.1">
    <property type="nucleotide sequence ID" value="NZ_AP024169.1"/>
</dbReference>
<dbReference type="SUPFAM" id="SSF82866">
    <property type="entry name" value="Multidrug efflux transporter AcrB transmembrane domain"/>
    <property type="match status" value="2"/>
</dbReference>
<feature type="transmembrane region" description="Helical" evidence="6">
    <location>
        <begin position="669"/>
        <end position="694"/>
    </location>
</feature>
<dbReference type="InterPro" id="IPR000731">
    <property type="entry name" value="SSD"/>
</dbReference>
<dbReference type="PROSITE" id="PS50156">
    <property type="entry name" value="SSD"/>
    <property type="match status" value="1"/>
</dbReference>
<feature type="transmembrane region" description="Helical" evidence="6">
    <location>
        <begin position="525"/>
        <end position="545"/>
    </location>
</feature>
<dbReference type="InterPro" id="IPR004869">
    <property type="entry name" value="MMPL_dom"/>
</dbReference>
<reference evidence="8 9" key="1">
    <citation type="submission" date="2020-11" db="EMBL/GenBank/DDBJ databases">
        <title>Draft genome sequencing of a Lachnospiraceae strain isolated from anoxic soil subjected to BSD treatment.</title>
        <authorList>
            <person name="Uek A."/>
            <person name="Tonouchi A."/>
        </authorList>
    </citation>
    <scope>NUCLEOTIDE SEQUENCE [LARGE SCALE GENOMIC DNA]</scope>
    <source>
        <strain evidence="8 9">TB5</strain>
    </source>
</reference>
<keyword evidence="5 6" id="KW-0472">Membrane</keyword>
<feature type="transmembrane region" description="Helical" evidence="6">
    <location>
        <begin position="593"/>
        <end position="614"/>
    </location>
</feature>
<evidence type="ECO:0000256" key="2">
    <source>
        <dbReference type="ARBA" id="ARBA00022475"/>
    </source>
</evidence>
<dbReference type="PANTHER" id="PTHR33406">
    <property type="entry name" value="MEMBRANE PROTEIN MJ1562-RELATED"/>
    <property type="match status" value="1"/>
</dbReference>
<comment type="subcellular location">
    <subcellularLocation>
        <location evidence="1">Cell membrane</location>
        <topology evidence="1">Multi-pass membrane protein</topology>
    </subcellularLocation>
</comment>
<accession>A0A7R7IBK4</accession>
<evidence type="ECO:0000256" key="4">
    <source>
        <dbReference type="ARBA" id="ARBA00022989"/>
    </source>
</evidence>
<feature type="transmembrane region" description="Helical" evidence="6">
    <location>
        <begin position="208"/>
        <end position="226"/>
    </location>
</feature>
<feature type="transmembrane region" description="Helical" evidence="6">
    <location>
        <begin position="308"/>
        <end position="331"/>
    </location>
</feature>
<keyword evidence="4 6" id="KW-1133">Transmembrane helix</keyword>
<evidence type="ECO:0000256" key="5">
    <source>
        <dbReference type="ARBA" id="ARBA00023136"/>
    </source>
</evidence>
<evidence type="ECO:0000256" key="6">
    <source>
        <dbReference type="SAM" id="Phobius"/>
    </source>
</evidence>
<dbReference type="GO" id="GO:0005886">
    <property type="term" value="C:plasma membrane"/>
    <property type="evidence" value="ECO:0007669"/>
    <property type="project" value="UniProtKB-SubCell"/>
</dbReference>
<dbReference type="EMBL" id="AP024169">
    <property type="protein sequence ID" value="BCN28894.1"/>
    <property type="molecule type" value="Genomic_DNA"/>
</dbReference>
<feature type="transmembrane region" description="Helical" evidence="6">
    <location>
        <begin position="358"/>
        <end position="383"/>
    </location>
</feature>
<evidence type="ECO:0000259" key="7">
    <source>
        <dbReference type="PROSITE" id="PS50156"/>
    </source>
</evidence>
<feature type="domain" description="SSD" evidence="7">
    <location>
        <begin position="241"/>
        <end position="330"/>
    </location>
</feature>
<feature type="transmembrane region" description="Helical" evidence="6">
    <location>
        <begin position="552"/>
        <end position="573"/>
    </location>
</feature>
<feature type="transmembrane region" description="Helical" evidence="6">
    <location>
        <begin position="635"/>
        <end position="657"/>
    </location>
</feature>
<evidence type="ECO:0000313" key="8">
    <source>
        <dbReference type="EMBL" id="BCN28894.1"/>
    </source>
</evidence>
<dbReference type="KEGG" id="ahb:bsdtb5_01890"/>
<dbReference type="AlphaFoldDB" id="A0A7R7IBK4"/>
<dbReference type="Proteomes" id="UP000595897">
    <property type="component" value="Chromosome"/>
</dbReference>
<feature type="transmembrane region" description="Helical" evidence="6">
    <location>
        <begin position="232"/>
        <end position="252"/>
    </location>
</feature>
<sequence length="721" mass="77167">MAKLLYKLGNWCYNRPKRIIVIWLLIIATAVGLTLNYGINFKGGMEIPGTESAKAGELLQQAFSQKKEYGSVRLIFKVKNGKTVEDSSVKDTINNTIKQVQKNDSAVTSVVSPYDTRGAISENKKIAYADITYDDDADKVTQESKDNVLKYLKKAEKAGIETGVGGSVAFSSTEVGGSSEAISIIIALIVLIFTLGSFIAAGLPIISALIGLVAGLMTIMAGTNVVDMSSFSISLASMVGLAVGIDYALFIISRYRQNLTEGYESDEAASLALGTAGSSVLFAGITVIIALCGLSLVGVPFLGVMGKVAAVMVLIVVMVSLTVVPAFIRLARHFIRPEKKKEALNKVKSRNTEVKPNFWGKVVTSHPILIIIITLLLTVMIGYSATDMELGLPDNGMLPKESMERKGFDMISEGFGAGVNGTLIVVADASKVSGDTKKPIQDSADAIKNLSGIASITPAIPDKDGTIAMIRVTPKTGPNDKKTKDLVQAIREKSKNITEKNYNVKLTVTGRTAVNIDTANKLSDAIPVFAVVVLGLAFVLMVLVFRSILVPVKAVLGFLMTLIATLGFDVLTLQKGNFADVLGIAKPGPILCFIPIIVIGILFGLAMDYEVFLVSRMREHYTRTGNAKEAVLSGIKNSGLVVAAAGLIMIAVFASFGAQVDMNIKSMGIPMAFGVLFDAFVVRMTFVPAVMTLLGKSAWYMPKWLDKILPKFDIEGETLDK</sequence>
<keyword evidence="9" id="KW-1185">Reference proteome</keyword>